<accession>A0A9X4QVB0</accession>
<gene>
    <name evidence="3" type="ORF">OMP40_27005</name>
</gene>
<keyword evidence="2" id="KW-0732">Signal</keyword>
<reference evidence="3" key="1">
    <citation type="submission" date="2022-10" db="EMBL/GenBank/DDBJ databases">
        <title>Comparative genomic analysis of Cohnella hashimotonis sp. nov., isolated from the International Space Station.</title>
        <authorList>
            <person name="Simpson A."/>
            <person name="Venkateswaran K."/>
        </authorList>
    </citation>
    <scope>NUCLEOTIDE SEQUENCE</scope>
    <source>
        <strain evidence="3">DSM 28161</strain>
    </source>
</reference>
<protein>
    <submittedName>
        <fullName evidence="3">Uncharacterized protein</fullName>
    </submittedName>
</protein>
<organism evidence="3 4">
    <name type="scientific">Cohnella rhizosphaerae</name>
    <dbReference type="NCBI Taxonomy" id="1457232"/>
    <lineage>
        <taxon>Bacteria</taxon>
        <taxon>Bacillati</taxon>
        <taxon>Bacillota</taxon>
        <taxon>Bacilli</taxon>
        <taxon>Bacillales</taxon>
        <taxon>Paenibacillaceae</taxon>
        <taxon>Cohnella</taxon>
    </lineage>
</organism>
<proteinExistence type="predicted"/>
<evidence type="ECO:0000313" key="3">
    <source>
        <dbReference type="EMBL" id="MDG0812575.1"/>
    </source>
</evidence>
<keyword evidence="4" id="KW-1185">Reference proteome</keyword>
<evidence type="ECO:0000256" key="1">
    <source>
        <dbReference type="SAM" id="MobiDB-lite"/>
    </source>
</evidence>
<sequence>MSVFGKRTALAWIAAATMFLTGPPHSSAADPAEGAAPPSAQSEAAILIEQRTGERAVR</sequence>
<dbReference type="RefSeq" id="WP_277535948.1">
    <property type="nucleotide sequence ID" value="NZ_JAPDIA010000008.1"/>
</dbReference>
<evidence type="ECO:0000256" key="2">
    <source>
        <dbReference type="SAM" id="SignalP"/>
    </source>
</evidence>
<dbReference type="Proteomes" id="UP001153404">
    <property type="component" value="Unassembled WGS sequence"/>
</dbReference>
<feature type="signal peptide" evidence="2">
    <location>
        <begin position="1"/>
        <end position="28"/>
    </location>
</feature>
<feature type="chain" id="PRO_5040769786" evidence="2">
    <location>
        <begin position="29"/>
        <end position="58"/>
    </location>
</feature>
<comment type="caution">
    <text evidence="3">The sequence shown here is derived from an EMBL/GenBank/DDBJ whole genome shotgun (WGS) entry which is preliminary data.</text>
</comment>
<evidence type="ECO:0000313" key="4">
    <source>
        <dbReference type="Proteomes" id="UP001153404"/>
    </source>
</evidence>
<dbReference type="EMBL" id="JAPDIA010000008">
    <property type="protein sequence ID" value="MDG0812575.1"/>
    <property type="molecule type" value="Genomic_DNA"/>
</dbReference>
<dbReference type="AlphaFoldDB" id="A0A9X4QVB0"/>
<name>A0A9X4QVB0_9BACL</name>
<feature type="region of interest" description="Disordered" evidence="1">
    <location>
        <begin position="23"/>
        <end position="43"/>
    </location>
</feature>